<evidence type="ECO:0000256" key="8">
    <source>
        <dbReference type="ARBA" id="ARBA00022927"/>
    </source>
</evidence>
<dbReference type="PRINTS" id="PR00950">
    <property type="entry name" value="TYPE3IMSPROT"/>
</dbReference>
<dbReference type="SUPFAM" id="SSF160544">
    <property type="entry name" value="EscU C-terminal domain-like"/>
    <property type="match status" value="1"/>
</dbReference>
<dbReference type="InterPro" id="IPR006135">
    <property type="entry name" value="T3SS_substrate_exporter"/>
</dbReference>
<name>A0A0H3A4F2_NITV4</name>
<comment type="caution">
    <text evidence="13">Lacks conserved residue(s) required for the propagation of feature annotation.</text>
</comment>
<protein>
    <recommendedName>
        <fullName evidence="3 13">Flagellar biosynthetic protein FlhB</fullName>
    </recommendedName>
</protein>
<evidence type="ECO:0000256" key="12">
    <source>
        <dbReference type="ARBA" id="ARBA00025078"/>
    </source>
</evidence>
<dbReference type="HOGENOM" id="CLU_041013_1_2_7"/>
<dbReference type="GO" id="GO:0009306">
    <property type="term" value="P:protein secretion"/>
    <property type="evidence" value="ECO:0007669"/>
    <property type="project" value="InterPro"/>
</dbReference>
<evidence type="ECO:0000256" key="14">
    <source>
        <dbReference type="SAM" id="MobiDB-lite"/>
    </source>
</evidence>
<feature type="transmembrane region" description="Helical" evidence="13">
    <location>
        <begin position="143"/>
        <end position="163"/>
    </location>
</feature>
<keyword evidence="10 13" id="KW-0472">Membrane</keyword>
<dbReference type="EMBL" id="CP000527">
    <property type="protein sequence ID" value="ABM27179.1"/>
    <property type="molecule type" value="Genomic_DNA"/>
</dbReference>
<organism evidence="15 16">
    <name type="scientific">Nitratidesulfovibrio vulgaris (strain DP4)</name>
    <name type="common">Desulfovibrio vulgaris</name>
    <dbReference type="NCBI Taxonomy" id="391774"/>
    <lineage>
        <taxon>Bacteria</taxon>
        <taxon>Pseudomonadati</taxon>
        <taxon>Thermodesulfobacteriota</taxon>
        <taxon>Desulfovibrionia</taxon>
        <taxon>Desulfovibrionales</taxon>
        <taxon>Desulfovibrionaceae</taxon>
        <taxon>Nitratidesulfovibrio</taxon>
    </lineage>
</organism>
<evidence type="ECO:0000256" key="3">
    <source>
        <dbReference type="ARBA" id="ARBA00021622"/>
    </source>
</evidence>
<dbReference type="NCBIfam" id="TIGR00328">
    <property type="entry name" value="flhB"/>
    <property type="match status" value="1"/>
</dbReference>
<keyword evidence="11 13" id="KW-1006">Bacterial flagellum protein export</keyword>
<comment type="subcellular location">
    <subcellularLocation>
        <location evidence="1">Cell membrane</location>
        <topology evidence="1">Multi-pass membrane protein</topology>
    </subcellularLocation>
</comment>
<evidence type="ECO:0000256" key="4">
    <source>
        <dbReference type="ARBA" id="ARBA00022448"/>
    </source>
</evidence>
<evidence type="ECO:0000256" key="1">
    <source>
        <dbReference type="ARBA" id="ARBA00004651"/>
    </source>
</evidence>
<keyword evidence="9 13" id="KW-1133">Transmembrane helix</keyword>
<keyword evidence="6 13" id="KW-0812">Transmembrane</keyword>
<feature type="transmembrane region" description="Helical" evidence="13">
    <location>
        <begin position="32"/>
        <end position="52"/>
    </location>
</feature>
<dbReference type="SMR" id="A0A0H3A4F2"/>
<dbReference type="GO" id="GO:0044780">
    <property type="term" value="P:bacterial-type flagellum assembly"/>
    <property type="evidence" value="ECO:0007669"/>
    <property type="project" value="InterPro"/>
</dbReference>
<comment type="similarity">
    <text evidence="2 13">Belongs to the type III secretion exporter family.</text>
</comment>
<evidence type="ECO:0000313" key="15">
    <source>
        <dbReference type="EMBL" id="ABM27179.1"/>
    </source>
</evidence>
<keyword evidence="7 13" id="KW-1005">Bacterial flagellum biogenesis</keyword>
<dbReference type="InterPro" id="IPR006136">
    <property type="entry name" value="FlhB"/>
</dbReference>
<keyword evidence="15" id="KW-0969">Cilium</keyword>
<evidence type="ECO:0000256" key="11">
    <source>
        <dbReference type="ARBA" id="ARBA00023225"/>
    </source>
</evidence>
<evidence type="ECO:0000256" key="5">
    <source>
        <dbReference type="ARBA" id="ARBA00022475"/>
    </source>
</evidence>
<feature type="transmembrane region" description="Helical" evidence="13">
    <location>
        <begin position="88"/>
        <end position="107"/>
    </location>
</feature>
<dbReference type="Gene3D" id="3.40.1690.10">
    <property type="entry name" value="secretion proteins EscU"/>
    <property type="match status" value="1"/>
</dbReference>
<dbReference type="KEGG" id="dvl:Dvul_0155"/>
<comment type="function">
    <text evidence="12 13">Required for formation of the rod structure in the basal body of the flagellar apparatus. Together with FliI and FliH, may constitute the export apparatus of flagellin.</text>
</comment>
<dbReference type="RefSeq" id="WP_010940491.1">
    <property type="nucleotide sequence ID" value="NC_008751.1"/>
</dbReference>
<reference evidence="16" key="1">
    <citation type="journal article" date="2009" name="Environ. Microbiol.">
        <title>Contribution of mobile genetic elements to Desulfovibrio vulgaris genome plasticity.</title>
        <authorList>
            <person name="Walker C.B."/>
            <person name="Stolyar S."/>
            <person name="Chivian D."/>
            <person name="Pinel N."/>
            <person name="Gabster J.A."/>
            <person name="Dehal P.S."/>
            <person name="He Z."/>
            <person name="Yang Z.K."/>
            <person name="Yen H.C."/>
            <person name="Zhou J."/>
            <person name="Wall J.D."/>
            <person name="Hazen T.C."/>
            <person name="Arkin A.P."/>
            <person name="Stahl D.A."/>
        </authorList>
    </citation>
    <scope>NUCLEOTIDE SEQUENCE [LARGE SCALE GENOMIC DNA]</scope>
    <source>
        <strain evidence="16">DP4</strain>
    </source>
</reference>
<accession>A0A0H3A4F2</accession>
<dbReference type="AlphaFoldDB" id="A0A0H3A4F2"/>
<evidence type="ECO:0000256" key="6">
    <source>
        <dbReference type="ARBA" id="ARBA00022692"/>
    </source>
</evidence>
<evidence type="ECO:0000256" key="2">
    <source>
        <dbReference type="ARBA" id="ARBA00010690"/>
    </source>
</evidence>
<keyword evidence="5 13" id="KW-1003">Cell membrane</keyword>
<sequence length="357" mass="40224">MAQKDPSRTEQATRKRLNKARNKGNVAKSQEVSKAVTTFAGLVAITFMLGVLNEHMQEVFRFFLSRPHDFTPNEQTVYSLLLWSAGELAIMLLPIMLFIGLAAFIAMRLQVGKLWTTEVFKLDWSRFNVINALKRMFISPQTLIRLGKSLLQAVFIGIAPIIVLKQEMLNLLPLYFADMSGIAVYMLETGARMVKYALVPMVIIAAVDLWYTRWDYNENLKMTKDEVKDERKQAEGDPVVKSQQRQKMMKVMAQRMLKEVPTADVVITNPTHIAVALRYDVTAAPAPIVVAMGADHLAKRIREVAREHNVPIRENKPLARALYKSVEVGDMIPAELYKAVAAILAGLAKFRPQARGV</sequence>
<keyword evidence="15" id="KW-0282">Flagellum</keyword>
<keyword evidence="15" id="KW-0966">Cell projection</keyword>
<feature type="compositionally biased region" description="Basic and acidic residues" evidence="14">
    <location>
        <begin position="1"/>
        <end position="13"/>
    </location>
</feature>
<dbReference type="Gene3D" id="6.10.250.2080">
    <property type="match status" value="1"/>
</dbReference>
<evidence type="ECO:0000256" key="7">
    <source>
        <dbReference type="ARBA" id="ARBA00022795"/>
    </source>
</evidence>
<evidence type="ECO:0000256" key="13">
    <source>
        <dbReference type="RuleBase" id="RU364091"/>
    </source>
</evidence>
<dbReference type="Proteomes" id="UP000009173">
    <property type="component" value="Chromosome"/>
</dbReference>
<feature type="region of interest" description="Disordered" evidence="14">
    <location>
        <begin position="1"/>
        <end position="26"/>
    </location>
</feature>
<dbReference type="PANTHER" id="PTHR30531:SF12">
    <property type="entry name" value="FLAGELLAR BIOSYNTHETIC PROTEIN FLHB"/>
    <property type="match status" value="1"/>
</dbReference>
<gene>
    <name evidence="13" type="primary">flhB</name>
    <name evidence="15" type="ordered locus">Dvul_0155</name>
</gene>
<evidence type="ECO:0000256" key="10">
    <source>
        <dbReference type="ARBA" id="ARBA00023136"/>
    </source>
</evidence>
<dbReference type="InterPro" id="IPR029025">
    <property type="entry name" value="T3SS_substrate_exporter_C"/>
</dbReference>
<dbReference type="PANTHER" id="PTHR30531">
    <property type="entry name" value="FLAGELLAR BIOSYNTHETIC PROTEIN FLHB"/>
    <property type="match status" value="1"/>
</dbReference>
<evidence type="ECO:0000313" key="16">
    <source>
        <dbReference type="Proteomes" id="UP000009173"/>
    </source>
</evidence>
<keyword evidence="8 13" id="KW-0653">Protein transport</keyword>
<dbReference type="Pfam" id="PF01312">
    <property type="entry name" value="Bac_export_2"/>
    <property type="match status" value="1"/>
</dbReference>
<dbReference type="GO" id="GO:0005886">
    <property type="term" value="C:plasma membrane"/>
    <property type="evidence" value="ECO:0007669"/>
    <property type="project" value="UniProtKB-SubCell"/>
</dbReference>
<evidence type="ECO:0000256" key="9">
    <source>
        <dbReference type="ARBA" id="ARBA00022989"/>
    </source>
</evidence>
<proteinExistence type="inferred from homology"/>
<keyword evidence="4 13" id="KW-0813">Transport</keyword>